<name>D2R6J7_PIRSD</name>
<dbReference type="eggNOG" id="COG2331">
    <property type="taxonomic scope" value="Bacteria"/>
</dbReference>
<evidence type="ECO:0000313" key="3">
    <source>
        <dbReference type="Proteomes" id="UP000001887"/>
    </source>
</evidence>
<organism evidence="2 3">
    <name type="scientific">Pirellula staleyi (strain ATCC 27377 / DSM 6068 / ICPB 4128)</name>
    <name type="common">Pirella staleyi</name>
    <dbReference type="NCBI Taxonomy" id="530564"/>
    <lineage>
        <taxon>Bacteria</taxon>
        <taxon>Pseudomonadati</taxon>
        <taxon>Planctomycetota</taxon>
        <taxon>Planctomycetia</taxon>
        <taxon>Pirellulales</taxon>
        <taxon>Pirellulaceae</taxon>
        <taxon>Pirellula</taxon>
    </lineage>
</organism>
<proteinExistence type="predicted"/>
<accession>D2R6J7</accession>
<dbReference type="OrthoDB" id="215655at2"/>
<dbReference type="EMBL" id="CP001848">
    <property type="protein sequence ID" value="ADB17297.1"/>
    <property type="molecule type" value="Genomic_DNA"/>
</dbReference>
<dbReference type="HOGENOM" id="CLU_2141657_0_0_0"/>
<dbReference type="AlphaFoldDB" id="D2R6J7"/>
<sequence>MPIYVYEVITEGGQPGERFELYQSMADDALTKHPESGLPVRRVIQPPNIGGRWSDGAMSRSVADDKKLDRLGFTKYVKAGDGHYEKRAGQGPDVISADKPFTMPDD</sequence>
<gene>
    <name evidence="2" type="ordered locus">Psta_2628</name>
</gene>
<protein>
    <submittedName>
        <fullName evidence="2">Regulatory protein, FmdB family</fullName>
    </submittedName>
</protein>
<evidence type="ECO:0000256" key="1">
    <source>
        <dbReference type="SAM" id="MobiDB-lite"/>
    </source>
</evidence>
<keyword evidence="3" id="KW-1185">Reference proteome</keyword>
<dbReference type="KEGG" id="psl:Psta_2628"/>
<evidence type="ECO:0000313" key="2">
    <source>
        <dbReference type="EMBL" id="ADB17297.1"/>
    </source>
</evidence>
<dbReference type="Proteomes" id="UP000001887">
    <property type="component" value="Chromosome"/>
</dbReference>
<feature type="region of interest" description="Disordered" evidence="1">
    <location>
        <begin position="82"/>
        <end position="106"/>
    </location>
</feature>
<reference evidence="2 3" key="1">
    <citation type="journal article" date="2009" name="Stand. Genomic Sci.">
        <title>Complete genome sequence of Pirellula staleyi type strain (ATCC 27377).</title>
        <authorList>
            <person name="Clum A."/>
            <person name="Tindall B.J."/>
            <person name="Sikorski J."/>
            <person name="Ivanova N."/>
            <person name="Mavrommatis K."/>
            <person name="Lucas S."/>
            <person name="Glavina del Rio T."/>
            <person name="Nolan M."/>
            <person name="Chen F."/>
            <person name="Tice H."/>
            <person name="Pitluck S."/>
            <person name="Cheng J.F."/>
            <person name="Chertkov O."/>
            <person name="Brettin T."/>
            <person name="Han C."/>
            <person name="Detter J.C."/>
            <person name="Kuske C."/>
            <person name="Bruce D."/>
            <person name="Goodwin L."/>
            <person name="Ovchinikova G."/>
            <person name="Pati A."/>
            <person name="Mikhailova N."/>
            <person name="Chen A."/>
            <person name="Palaniappan K."/>
            <person name="Land M."/>
            <person name="Hauser L."/>
            <person name="Chang Y.J."/>
            <person name="Jeffries C.D."/>
            <person name="Chain P."/>
            <person name="Rohde M."/>
            <person name="Goker M."/>
            <person name="Bristow J."/>
            <person name="Eisen J.A."/>
            <person name="Markowitz V."/>
            <person name="Hugenholtz P."/>
            <person name="Kyrpides N.C."/>
            <person name="Klenk H.P."/>
            <person name="Lapidus A."/>
        </authorList>
    </citation>
    <scope>NUCLEOTIDE SEQUENCE [LARGE SCALE GENOMIC DNA]</scope>
    <source>
        <strain evidence="3">ATCC 27377 / DSM 6068 / ICPB 4128</strain>
    </source>
</reference>